<dbReference type="KEGG" id="mros:EHO51_18140"/>
<geneLocation type="plasmid" evidence="2">
    <name>pgw6_1</name>
</geneLocation>
<dbReference type="EMBL" id="CP034087">
    <property type="protein sequence ID" value="AZG78763.1"/>
    <property type="molecule type" value="Genomic_DNA"/>
</dbReference>
<evidence type="ECO:0000313" key="2">
    <source>
        <dbReference type="Proteomes" id="UP000273982"/>
    </source>
</evidence>
<keyword evidence="1" id="KW-0614">Plasmid</keyword>
<name>A0A3G8M9V6_9HYPH</name>
<proteinExistence type="predicted"/>
<gene>
    <name evidence="1" type="ORF">EHO51_18140</name>
</gene>
<reference evidence="1 2" key="1">
    <citation type="submission" date="2018-11" db="EMBL/GenBank/DDBJ databases">
        <title>Genome squencing of methanotrophic bacteria isolated from alkaline groundwater in Korea.</title>
        <authorList>
            <person name="Nguyen L.N."/>
        </authorList>
    </citation>
    <scope>NUCLEOTIDE SEQUENCE [LARGE SCALE GENOMIC DNA]</scope>
    <source>
        <strain evidence="1 2">GW6</strain>
        <plasmid evidence="2">pgw6_1</plasmid>
    </source>
</reference>
<dbReference type="AlphaFoldDB" id="A0A3G8M9V6"/>
<dbReference type="Proteomes" id="UP000273982">
    <property type="component" value="Plasmid pGW6_1"/>
</dbReference>
<sequence length="85" mass="8846">MFAILRGANGRRHGVDFQDDPVSVDVSMSAITVQITVTAADPADPAKARYCTIALPRDALLAAMAAASVQKAPDGKAGLRLVIPE</sequence>
<accession>A0A3G8M9V6</accession>
<organism evidence="1 2">
    <name type="scientific">Methylocystis rosea</name>
    <dbReference type="NCBI Taxonomy" id="173366"/>
    <lineage>
        <taxon>Bacteria</taxon>
        <taxon>Pseudomonadati</taxon>
        <taxon>Pseudomonadota</taxon>
        <taxon>Alphaproteobacteria</taxon>
        <taxon>Hyphomicrobiales</taxon>
        <taxon>Methylocystaceae</taxon>
        <taxon>Methylocystis</taxon>
    </lineage>
</organism>
<protein>
    <submittedName>
        <fullName evidence="1">Uncharacterized protein</fullName>
    </submittedName>
</protein>
<dbReference type="RefSeq" id="WP_124740274.1">
    <property type="nucleotide sequence ID" value="NZ_CP034087.1"/>
</dbReference>
<evidence type="ECO:0000313" key="1">
    <source>
        <dbReference type="EMBL" id="AZG78763.1"/>
    </source>
</evidence>